<dbReference type="AlphaFoldDB" id="A0A3G2R823"/>
<dbReference type="InterPro" id="IPR003593">
    <property type="entry name" value="AAA+_ATPase"/>
</dbReference>
<evidence type="ECO:0000256" key="2">
    <source>
        <dbReference type="ARBA" id="ARBA00022448"/>
    </source>
</evidence>
<dbReference type="PROSITE" id="PS00211">
    <property type="entry name" value="ABC_TRANSPORTER_1"/>
    <property type="match status" value="1"/>
</dbReference>
<dbReference type="InterPro" id="IPR017871">
    <property type="entry name" value="ABC_transporter-like_CS"/>
</dbReference>
<accession>A0A3G2R823</accession>
<evidence type="ECO:0000256" key="4">
    <source>
        <dbReference type="ARBA" id="ARBA00022840"/>
    </source>
</evidence>
<evidence type="ECO:0000256" key="3">
    <source>
        <dbReference type="ARBA" id="ARBA00022741"/>
    </source>
</evidence>
<keyword evidence="2" id="KW-0813">Transport</keyword>
<keyword evidence="5" id="KW-0029">Amino-acid transport</keyword>
<comment type="similarity">
    <text evidence="1">Belongs to the ABC transporter superfamily.</text>
</comment>
<sequence length="234" mass="25499">MLKLNNVVTHYGNIQALKGISLEINQGEIVTVIGANGAGKTTTLKAICGLVNITSGKIYFQGKDITDKPTSDIVGSGIAMVPEGRRVFPRMTVLENLQLGAYLNGDKNQINKDLERVFELFPILKQRLKQVAGTLSGGEQQMLAMGRALMARPKLLLLDEPSMGLAPMIVSNIFDIIQEINRSGTTILLVEQNAHMALSIAHKGYVIETGKIVMEDTADNLLHNEQVKKAYLGE</sequence>
<dbReference type="InterPro" id="IPR003439">
    <property type="entry name" value="ABC_transporter-like_ATP-bd"/>
</dbReference>
<dbReference type="GO" id="GO:0016887">
    <property type="term" value="F:ATP hydrolysis activity"/>
    <property type="evidence" value="ECO:0007669"/>
    <property type="project" value="InterPro"/>
</dbReference>
<dbReference type="GO" id="GO:0015807">
    <property type="term" value="P:L-amino acid transport"/>
    <property type="evidence" value="ECO:0007669"/>
    <property type="project" value="TreeGrafter"/>
</dbReference>
<keyword evidence="3" id="KW-0547">Nucleotide-binding</keyword>
<dbReference type="RefSeq" id="WP_122015355.1">
    <property type="nucleotide sequence ID" value="NZ_CP033169.1"/>
</dbReference>
<dbReference type="InterPro" id="IPR030660">
    <property type="entry name" value="ABC_branched_ATPase_LivF/BraG"/>
</dbReference>
<reference evidence="7 8" key="1">
    <citation type="submission" date="2018-10" db="EMBL/GenBank/DDBJ databases">
        <authorList>
            <person name="Zhang X."/>
        </authorList>
    </citation>
    <scope>NUCLEOTIDE SEQUENCE [LARGE SCALE GENOMIC DNA]</scope>
    <source>
        <strain evidence="7 8">SK-G1</strain>
    </source>
</reference>
<gene>
    <name evidence="7" type="ORF">D2962_14140</name>
</gene>
<proteinExistence type="inferred from homology"/>
<dbReference type="PIRSF" id="PIRSF039137">
    <property type="entry name" value="ABC_branched_ATPase"/>
    <property type="match status" value="1"/>
</dbReference>
<dbReference type="InterPro" id="IPR052156">
    <property type="entry name" value="BCAA_Transport_ATP-bd_LivF"/>
</dbReference>
<evidence type="ECO:0000256" key="1">
    <source>
        <dbReference type="ARBA" id="ARBA00005417"/>
    </source>
</evidence>
<dbReference type="Proteomes" id="UP000280960">
    <property type="component" value="Chromosome"/>
</dbReference>
<dbReference type="GO" id="GO:0005524">
    <property type="term" value="F:ATP binding"/>
    <property type="evidence" value="ECO:0007669"/>
    <property type="project" value="UniProtKB-KW"/>
</dbReference>
<dbReference type="Gene3D" id="3.40.50.300">
    <property type="entry name" value="P-loop containing nucleotide triphosphate hydrolases"/>
    <property type="match status" value="1"/>
</dbReference>
<protein>
    <submittedName>
        <fullName evidence="7">ABC transporter ATP-binding protein</fullName>
    </submittedName>
</protein>
<dbReference type="Pfam" id="PF00005">
    <property type="entry name" value="ABC_tran"/>
    <property type="match status" value="1"/>
</dbReference>
<dbReference type="KEGG" id="bacg:D2962_14140"/>
<dbReference type="CDD" id="cd03224">
    <property type="entry name" value="ABC_TM1139_LivF_branched"/>
    <property type="match status" value="1"/>
</dbReference>
<evidence type="ECO:0000259" key="6">
    <source>
        <dbReference type="PROSITE" id="PS50893"/>
    </source>
</evidence>
<evidence type="ECO:0000256" key="5">
    <source>
        <dbReference type="ARBA" id="ARBA00022970"/>
    </source>
</evidence>
<dbReference type="SUPFAM" id="SSF52540">
    <property type="entry name" value="P-loop containing nucleoside triphosphate hydrolases"/>
    <property type="match status" value="1"/>
</dbReference>
<keyword evidence="4 7" id="KW-0067">ATP-binding</keyword>
<dbReference type="PROSITE" id="PS50893">
    <property type="entry name" value="ABC_TRANSPORTER_2"/>
    <property type="match status" value="1"/>
</dbReference>
<dbReference type="InterPro" id="IPR027417">
    <property type="entry name" value="P-loop_NTPase"/>
</dbReference>
<organism evidence="7 8">
    <name type="scientific">Biomaibacter acetigenes</name>
    <dbReference type="NCBI Taxonomy" id="2316383"/>
    <lineage>
        <taxon>Bacteria</taxon>
        <taxon>Bacillati</taxon>
        <taxon>Bacillota</taxon>
        <taxon>Clostridia</taxon>
        <taxon>Thermosediminibacterales</taxon>
        <taxon>Tepidanaerobacteraceae</taxon>
        <taxon>Biomaibacter</taxon>
    </lineage>
</organism>
<dbReference type="PANTHER" id="PTHR43820:SF4">
    <property type="entry name" value="HIGH-AFFINITY BRANCHED-CHAIN AMINO ACID TRANSPORT ATP-BINDING PROTEIN LIVF"/>
    <property type="match status" value="1"/>
</dbReference>
<evidence type="ECO:0000313" key="8">
    <source>
        <dbReference type="Proteomes" id="UP000280960"/>
    </source>
</evidence>
<dbReference type="PANTHER" id="PTHR43820">
    <property type="entry name" value="HIGH-AFFINITY BRANCHED-CHAIN AMINO ACID TRANSPORT ATP-BINDING PROTEIN LIVF"/>
    <property type="match status" value="1"/>
</dbReference>
<name>A0A3G2R823_9FIRM</name>
<keyword evidence="8" id="KW-1185">Reference proteome</keyword>
<feature type="domain" description="ABC transporter" evidence="6">
    <location>
        <begin position="2"/>
        <end position="234"/>
    </location>
</feature>
<dbReference type="EMBL" id="CP033169">
    <property type="protein sequence ID" value="AYO31586.1"/>
    <property type="molecule type" value="Genomic_DNA"/>
</dbReference>
<dbReference type="GO" id="GO:0015658">
    <property type="term" value="F:branched-chain amino acid transmembrane transporter activity"/>
    <property type="evidence" value="ECO:0007669"/>
    <property type="project" value="InterPro"/>
</dbReference>
<evidence type="ECO:0000313" key="7">
    <source>
        <dbReference type="EMBL" id="AYO31586.1"/>
    </source>
</evidence>
<dbReference type="SMART" id="SM00382">
    <property type="entry name" value="AAA"/>
    <property type="match status" value="1"/>
</dbReference>